<name>A0A6V7NSV1_ANACO</name>
<reference evidence="1" key="1">
    <citation type="submission" date="2020-07" db="EMBL/GenBank/DDBJ databases">
        <authorList>
            <person name="Lin J."/>
        </authorList>
    </citation>
    <scope>NUCLEOTIDE SEQUENCE</scope>
</reference>
<sequence>MVIRILLQILRGRLVTYGGGGAAVPIASAKPSDPMVCTYHCRQMGTLLSGIAAVVGDQGLANSTSSCTGTSSEAAMFDVEYRRWLEEHHKLMLQLRAAGSTNIFQESYWPKATEDHNL</sequence>
<gene>
    <name evidence="1" type="ORF">CB5_LOCUS4891</name>
</gene>
<dbReference type="EMBL" id="LR862141">
    <property type="protein sequence ID" value="CAD1821680.1"/>
    <property type="molecule type" value="Genomic_DNA"/>
</dbReference>
<accession>A0A6V7NSV1</accession>
<evidence type="ECO:0000313" key="1">
    <source>
        <dbReference type="EMBL" id="CAD1821680.1"/>
    </source>
</evidence>
<organism evidence="1">
    <name type="scientific">Ananas comosus var. bracteatus</name>
    <name type="common">red pineapple</name>
    <dbReference type="NCBI Taxonomy" id="296719"/>
    <lineage>
        <taxon>Eukaryota</taxon>
        <taxon>Viridiplantae</taxon>
        <taxon>Streptophyta</taxon>
        <taxon>Embryophyta</taxon>
        <taxon>Tracheophyta</taxon>
        <taxon>Spermatophyta</taxon>
        <taxon>Magnoliopsida</taxon>
        <taxon>Liliopsida</taxon>
        <taxon>Poales</taxon>
        <taxon>Bromeliaceae</taxon>
        <taxon>Bromelioideae</taxon>
        <taxon>Ananas</taxon>
    </lineage>
</organism>
<proteinExistence type="predicted"/>
<protein>
    <submittedName>
        <fullName evidence="1">Uncharacterized protein</fullName>
    </submittedName>
</protein>
<dbReference type="AlphaFoldDB" id="A0A6V7NSV1"/>